<proteinExistence type="predicted"/>
<dbReference type="RefSeq" id="WP_086789992.1">
    <property type="nucleotide sequence ID" value="NZ_JAGIOO010000001.1"/>
</dbReference>
<dbReference type="InterPro" id="IPR005019">
    <property type="entry name" value="Adenine_glyco"/>
</dbReference>
<dbReference type="Gene3D" id="1.10.340.30">
    <property type="entry name" value="Hypothetical protein, domain 2"/>
    <property type="match status" value="1"/>
</dbReference>
<organism evidence="2 3">
    <name type="scientific">Crossiella equi</name>
    <dbReference type="NCBI Taxonomy" id="130796"/>
    <lineage>
        <taxon>Bacteria</taxon>
        <taxon>Bacillati</taxon>
        <taxon>Actinomycetota</taxon>
        <taxon>Actinomycetes</taxon>
        <taxon>Pseudonocardiales</taxon>
        <taxon>Pseudonocardiaceae</taxon>
        <taxon>Crossiella</taxon>
    </lineage>
</organism>
<dbReference type="PANTHER" id="PTHR30037:SF4">
    <property type="entry name" value="DNA-3-METHYLADENINE GLYCOSYLASE I"/>
    <property type="match status" value="1"/>
</dbReference>
<sequence>MTITEIAPAPATVRQPGSDDTEVTIGSVQAGPDGIPRCLWAVAHKPELHMDYHDHEWGQPDRADRTLFEKLSLECFQASLSRDIILQRRPAFRRVFRGFDIPKIAEFTQDDINNALLDPSIIRHRTKVRALVHNAKTLAKWDPGALTELMWSYAPDHTHRTPPRSWAEIPLDTPESTALANVLKNRGLRYVGPRTVYAVMQAAGLVNDHINGCAYRCPHEPKETSHAAQPLPRRQGPPTNHTTTLTPSTNELGGALTARVGKDGLRDPGGFPPLRPHGIRPPA</sequence>
<feature type="compositionally biased region" description="Pro residues" evidence="1">
    <location>
        <begin position="270"/>
        <end position="283"/>
    </location>
</feature>
<dbReference type="PANTHER" id="PTHR30037">
    <property type="entry name" value="DNA-3-METHYLADENINE GLYCOSYLASE 1"/>
    <property type="match status" value="1"/>
</dbReference>
<dbReference type="InterPro" id="IPR011257">
    <property type="entry name" value="DNA_glycosylase"/>
</dbReference>
<reference evidence="2 3" key="1">
    <citation type="submission" date="2021-03" db="EMBL/GenBank/DDBJ databases">
        <title>Sequencing the genomes of 1000 actinobacteria strains.</title>
        <authorList>
            <person name="Klenk H.-P."/>
        </authorList>
    </citation>
    <scope>NUCLEOTIDE SEQUENCE [LARGE SCALE GENOMIC DNA]</scope>
    <source>
        <strain evidence="2 3">DSM 44580</strain>
    </source>
</reference>
<feature type="compositionally biased region" description="Low complexity" evidence="1">
    <location>
        <begin position="237"/>
        <end position="249"/>
    </location>
</feature>
<evidence type="ECO:0000256" key="1">
    <source>
        <dbReference type="SAM" id="MobiDB-lite"/>
    </source>
</evidence>
<dbReference type="EMBL" id="JAGIOO010000001">
    <property type="protein sequence ID" value="MBP2478871.1"/>
    <property type="molecule type" value="Genomic_DNA"/>
</dbReference>
<gene>
    <name evidence="2" type="ORF">JOF53_007743</name>
</gene>
<dbReference type="InterPro" id="IPR052891">
    <property type="entry name" value="DNA-3mA_glycosylase"/>
</dbReference>
<keyword evidence="3" id="KW-1185">Reference proteome</keyword>
<dbReference type="Proteomes" id="UP001519363">
    <property type="component" value="Unassembled WGS sequence"/>
</dbReference>
<name>A0ABS5AQN9_9PSEU</name>
<feature type="region of interest" description="Disordered" evidence="1">
    <location>
        <begin position="220"/>
        <end position="283"/>
    </location>
</feature>
<evidence type="ECO:0000313" key="2">
    <source>
        <dbReference type="EMBL" id="MBP2478871.1"/>
    </source>
</evidence>
<dbReference type="Pfam" id="PF03352">
    <property type="entry name" value="Adenine_glyco"/>
    <property type="match status" value="1"/>
</dbReference>
<accession>A0ABS5AQN9</accession>
<comment type="caution">
    <text evidence="2">The sequence shown here is derived from an EMBL/GenBank/DDBJ whole genome shotgun (WGS) entry which is preliminary data.</text>
</comment>
<feature type="region of interest" description="Disordered" evidence="1">
    <location>
        <begin position="1"/>
        <end position="22"/>
    </location>
</feature>
<dbReference type="SUPFAM" id="SSF48150">
    <property type="entry name" value="DNA-glycosylase"/>
    <property type="match status" value="1"/>
</dbReference>
<protein>
    <submittedName>
        <fullName evidence="2">DNA-3-methyladenine glycosylase I</fullName>
    </submittedName>
</protein>
<evidence type="ECO:0000313" key="3">
    <source>
        <dbReference type="Proteomes" id="UP001519363"/>
    </source>
</evidence>